<accession>A0A1A8IC92</accession>
<organism evidence="1">
    <name type="scientific">Nothobranchius kuhntae</name>
    <name type="common">Beira killifish</name>
    <dbReference type="NCBI Taxonomy" id="321403"/>
    <lineage>
        <taxon>Eukaryota</taxon>
        <taxon>Metazoa</taxon>
        <taxon>Chordata</taxon>
        <taxon>Craniata</taxon>
        <taxon>Vertebrata</taxon>
        <taxon>Euteleostomi</taxon>
        <taxon>Actinopterygii</taxon>
        <taxon>Neopterygii</taxon>
        <taxon>Teleostei</taxon>
        <taxon>Neoteleostei</taxon>
        <taxon>Acanthomorphata</taxon>
        <taxon>Ovalentaria</taxon>
        <taxon>Atherinomorphae</taxon>
        <taxon>Cyprinodontiformes</taxon>
        <taxon>Nothobranchiidae</taxon>
        <taxon>Nothobranchius</taxon>
    </lineage>
</organism>
<protein>
    <submittedName>
        <fullName evidence="1">Uncharacterized protein</fullName>
    </submittedName>
</protein>
<gene>
    <name evidence="1" type="primary">Nfu_g_1_003718</name>
</gene>
<sequence>ARVMLLRQLQKGETHTHGWRCFALILLHLLEKVAKQFPARTPEGVVQFCGILSYPIQDSVLYCVFVYKRLFNTSSCARH</sequence>
<proteinExistence type="predicted"/>
<dbReference type="EMBL" id="HAED01008729">
    <property type="protein sequence ID" value="SBQ94941.1"/>
    <property type="molecule type" value="Transcribed_RNA"/>
</dbReference>
<reference evidence="1" key="2">
    <citation type="submission" date="2016-06" db="EMBL/GenBank/DDBJ databases">
        <title>The genome of a short-lived fish provides insights into sex chromosome evolution and the genetic control of aging.</title>
        <authorList>
            <person name="Reichwald K."/>
            <person name="Felder M."/>
            <person name="Petzold A."/>
            <person name="Koch P."/>
            <person name="Groth M."/>
            <person name="Platzer M."/>
        </authorList>
    </citation>
    <scope>NUCLEOTIDE SEQUENCE</scope>
    <source>
        <tissue evidence="1">Brain</tissue>
    </source>
</reference>
<feature type="non-terminal residue" evidence="1">
    <location>
        <position position="1"/>
    </location>
</feature>
<feature type="non-terminal residue" evidence="1">
    <location>
        <position position="79"/>
    </location>
</feature>
<dbReference type="AlphaFoldDB" id="A0A1A8IC92"/>
<reference evidence="1" key="1">
    <citation type="submission" date="2016-05" db="EMBL/GenBank/DDBJ databases">
        <authorList>
            <person name="Lavstsen T."/>
            <person name="Jespersen J.S."/>
        </authorList>
    </citation>
    <scope>NUCLEOTIDE SEQUENCE</scope>
    <source>
        <tissue evidence="1">Brain</tissue>
    </source>
</reference>
<evidence type="ECO:0000313" key="1">
    <source>
        <dbReference type="EMBL" id="SBQ94941.1"/>
    </source>
</evidence>
<name>A0A1A8IC92_NOTKU</name>